<comment type="caution">
    <text evidence="3">The sequence shown here is derived from an EMBL/GenBank/DDBJ whole genome shotgun (WGS) entry which is preliminary data.</text>
</comment>
<accession>A0A8J2NR84</accession>
<evidence type="ECO:0000256" key="1">
    <source>
        <dbReference type="SAM" id="MobiDB-lite"/>
    </source>
</evidence>
<dbReference type="Proteomes" id="UP000708208">
    <property type="component" value="Unassembled WGS sequence"/>
</dbReference>
<reference evidence="3" key="1">
    <citation type="submission" date="2021-06" db="EMBL/GenBank/DDBJ databases">
        <authorList>
            <person name="Hodson N. C."/>
            <person name="Mongue J. A."/>
            <person name="Jaron S. K."/>
        </authorList>
    </citation>
    <scope>NUCLEOTIDE SEQUENCE</scope>
</reference>
<feature type="chain" id="PRO_5035281032" evidence="2">
    <location>
        <begin position="27"/>
        <end position="616"/>
    </location>
</feature>
<organism evidence="3 4">
    <name type="scientific">Allacma fusca</name>
    <dbReference type="NCBI Taxonomy" id="39272"/>
    <lineage>
        <taxon>Eukaryota</taxon>
        <taxon>Metazoa</taxon>
        <taxon>Ecdysozoa</taxon>
        <taxon>Arthropoda</taxon>
        <taxon>Hexapoda</taxon>
        <taxon>Collembola</taxon>
        <taxon>Symphypleona</taxon>
        <taxon>Sminthuridae</taxon>
        <taxon>Allacma</taxon>
    </lineage>
</organism>
<keyword evidence="2" id="KW-0732">Signal</keyword>
<dbReference type="AlphaFoldDB" id="A0A8J2NR84"/>
<name>A0A8J2NR84_9HEXA</name>
<keyword evidence="4" id="KW-1185">Reference proteome</keyword>
<protein>
    <submittedName>
        <fullName evidence="3">Uncharacterized protein</fullName>
    </submittedName>
</protein>
<feature type="region of interest" description="Disordered" evidence="1">
    <location>
        <begin position="359"/>
        <end position="390"/>
    </location>
</feature>
<sequence length="616" mass="69090">MMALITSPRLLSFVLTNILLFISIHGQHIRLEPWRIRDNSVTLSGFSSGGTFAQQMQFSYPSLFSGIAVFSHTYYRCGPGNGIQKDYDDACTKLDNPPASQLYDPNMALNDIQRFYEQRLIGNPAFLQNKKLYVFTGLRNFLFTPEMSLNILKLYEPMIQNSLNIRTRVMDAELLLPSDSYGGKCTDASANTDYIGNCGFSGALESLQFLLGPSIKRPGNERLEPLQTFNQREFFIPERHDMDDVGFVYVPKACKLSNPGRDRPGFGGSRPAECYLHFYFHGCFSGRDFLGMNHTVNSGFLQVAEANNIIMVFPQSVKSPENDIGCWDTYGFTGKDFATRKGAQVQVVHKMLQRVLGNDIQFPEDNRDTREPVKTQNPRPEDALPKSKTGSRNIAQLRKPFKVSGIYLHHVGIVAEAKEKDLECFNCFHLDGEIDTLDYPCLHDEDNEAPPKDYLNGALGLIFSANKSNLVPRVITDMEARFAKRAKVSGKSKGIFGFHCTATTGRLGGEVFLIRYKSLGEISKPNQVECSTQWENPEPFGDLITEGIQCVCGYKACNGFNLNQNNRSGSWNQKLDKKIDQNVSESSQSFLNCSILIITIVYQLITISDISALNNQ</sequence>
<evidence type="ECO:0000313" key="3">
    <source>
        <dbReference type="EMBL" id="CAG7660790.1"/>
    </source>
</evidence>
<proteinExistence type="predicted"/>
<dbReference type="EMBL" id="CAJVCH010007468">
    <property type="protein sequence ID" value="CAG7660790.1"/>
    <property type="molecule type" value="Genomic_DNA"/>
</dbReference>
<feature type="compositionally biased region" description="Basic and acidic residues" evidence="1">
    <location>
        <begin position="364"/>
        <end position="385"/>
    </location>
</feature>
<evidence type="ECO:0000313" key="4">
    <source>
        <dbReference type="Proteomes" id="UP000708208"/>
    </source>
</evidence>
<feature type="signal peptide" evidence="2">
    <location>
        <begin position="1"/>
        <end position="26"/>
    </location>
</feature>
<evidence type="ECO:0000256" key="2">
    <source>
        <dbReference type="SAM" id="SignalP"/>
    </source>
</evidence>
<gene>
    <name evidence="3" type="ORF">AFUS01_LOCUS1352</name>
</gene>
<dbReference type="OrthoDB" id="6020543at2759"/>